<proteinExistence type="predicted"/>
<evidence type="ECO:0000259" key="3">
    <source>
        <dbReference type="PROSITE" id="PS51109"/>
    </source>
</evidence>
<keyword evidence="2" id="KW-0812">Transmembrane</keyword>
<dbReference type="GO" id="GO:0004222">
    <property type="term" value="F:metalloendopeptidase activity"/>
    <property type="evidence" value="ECO:0007669"/>
    <property type="project" value="TreeGrafter"/>
</dbReference>
<geneLocation type="plasmid" evidence="5 6">
    <name>pMM35_01</name>
</geneLocation>
<evidence type="ECO:0000259" key="4">
    <source>
        <dbReference type="PROSITE" id="PS51782"/>
    </source>
</evidence>
<dbReference type="InterPro" id="IPR016047">
    <property type="entry name" value="M23ase_b-sheet_dom"/>
</dbReference>
<dbReference type="SMART" id="SM00257">
    <property type="entry name" value="LysM"/>
    <property type="match status" value="1"/>
</dbReference>
<reference evidence="5" key="1">
    <citation type="submission" date="2020-09" db="EMBL/GenBank/DDBJ databases">
        <title>New species isolated from human feces.</title>
        <authorList>
            <person name="Kitahara M."/>
            <person name="Shigeno Y."/>
            <person name="Shime M."/>
            <person name="Matsumoto Y."/>
            <person name="Nakamura S."/>
            <person name="Motooka D."/>
            <person name="Fukuoka S."/>
            <person name="Nishikawa H."/>
            <person name="Benno Y."/>
        </authorList>
    </citation>
    <scope>NUCLEOTIDE SEQUENCE</scope>
    <source>
        <strain evidence="5">MM35</strain>
        <plasmid evidence="5">pMM35_01</plasmid>
    </source>
</reference>
<protein>
    <submittedName>
        <fullName evidence="5">Uncharacterized protein</fullName>
    </submittedName>
</protein>
<feature type="domain" description="G5" evidence="3">
    <location>
        <begin position="340"/>
        <end position="420"/>
    </location>
</feature>
<dbReference type="InterPro" id="IPR036779">
    <property type="entry name" value="LysM_dom_sf"/>
</dbReference>
<feature type="transmembrane region" description="Helical" evidence="2">
    <location>
        <begin position="112"/>
        <end position="136"/>
    </location>
</feature>
<dbReference type="PROSITE" id="PS51782">
    <property type="entry name" value="LYSM"/>
    <property type="match status" value="1"/>
</dbReference>
<dbReference type="KEGG" id="vfa:MM35RIKEN_17210"/>
<dbReference type="CDD" id="cd12797">
    <property type="entry name" value="M23_peptidase"/>
    <property type="match status" value="1"/>
</dbReference>
<dbReference type="SMART" id="SM01208">
    <property type="entry name" value="G5"/>
    <property type="match status" value="1"/>
</dbReference>
<keyword evidence="5" id="KW-0614">Plasmid</keyword>
<dbReference type="CDD" id="cd00118">
    <property type="entry name" value="LysM"/>
    <property type="match status" value="1"/>
</dbReference>
<name>A0A810PSN3_9FIRM</name>
<dbReference type="Proteomes" id="UP000681343">
    <property type="component" value="Plasmid pMM35_01"/>
</dbReference>
<dbReference type="Gene3D" id="2.70.70.10">
    <property type="entry name" value="Glucose Permease (Domain IIA)"/>
    <property type="match status" value="1"/>
</dbReference>
<organism evidence="5 6">
    <name type="scientific">Vescimonas fastidiosa</name>
    <dbReference type="NCBI Taxonomy" id="2714353"/>
    <lineage>
        <taxon>Bacteria</taxon>
        <taxon>Bacillati</taxon>
        <taxon>Bacillota</taxon>
        <taxon>Clostridia</taxon>
        <taxon>Eubacteriales</taxon>
        <taxon>Oscillospiraceae</taxon>
        <taxon>Vescimonas</taxon>
    </lineage>
</organism>
<keyword evidence="6" id="KW-1185">Reference proteome</keyword>
<dbReference type="PANTHER" id="PTHR21666:SF270">
    <property type="entry name" value="MUREIN HYDROLASE ACTIVATOR ENVC"/>
    <property type="match status" value="1"/>
</dbReference>
<keyword evidence="2" id="KW-1133">Transmembrane helix</keyword>
<sequence>MNDQKKRGLLWYLGEHPDLLQHYTDLQGLVRRVLRFFRRKLDQARQALRYFGRERKARRFPESDHRLAQMVLFIWGNLPRIGSRFRERLYHLRRRSIRFGSKRRALFEKIRLHPALFLGSAVAVAAIAVVLSLYTIGVNVSYDGISLGTTSSKRAVRTAAANIEEVTREVLGDESYAVDKSLLQQETKVVLRSTVQTRQEFETRLSKQLGKVAYGYVLYVDGEPVAATEYEGAMEELLEQLKTGYITDRTVECYFVEKTEIRQEYTTADLMMNLGYIAEKLNATKAGAVTYTVQAGDTFYDIAMEHDMGVNTLLNLNPGYQADMIHVGDTLTISNAVPYLTVVDVERQSYLQDVAYSVEYQDDSSIYEGDYRVLKAGTYGKEDVTANVTYINGTEVSRDVVAAVTLSQPIAELQARGTKERPSWAATGSLRWPCSGIITSYFGYRDIGVSGASSNHGALDIAAGWGTPIYAADGGTVISSGWDGGYGYRIRIDHGNGMVTLYAHCSSLEVGVGEHVYKGQLIAYMGSTGISTGSHCHFGVYINGTAVDPLNYL</sequence>
<gene>
    <name evidence="5" type="ORF">MM35RIKEN_17210</name>
</gene>
<keyword evidence="1" id="KW-0732">Signal</keyword>
<evidence type="ECO:0000313" key="6">
    <source>
        <dbReference type="Proteomes" id="UP000681343"/>
    </source>
</evidence>
<keyword evidence="2" id="KW-0472">Membrane</keyword>
<dbReference type="Pfam" id="PF01476">
    <property type="entry name" value="LysM"/>
    <property type="match status" value="1"/>
</dbReference>
<evidence type="ECO:0000256" key="2">
    <source>
        <dbReference type="SAM" id="Phobius"/>
    </source>
</evidence>
<dbReference type="PROSITE" id="PS51109">
    <property type="entry name" value="G5"/>
    <property type="match status" value="1"/>
</dbReference>
<dbReference type="Gene3D" id="2.20.230.10">
    <property type="entry name" value="Resuscitation-promoting factor rpfb"/>
    <property type="match status" value="1"/>
</dbReference>
<dbReference type="InterPro" id="IPR011055">
    <property type="entry name" value="Dup_hybrid_motif"/>
</dbReference>
<dbReference type="InterPro" id="IPR011098">
    <property type="entry name" value="G5_dom"/>
</dbReference>
<dbReference type="Pfam" id="PF07501">
    <property type="entry name" value="G5"/>
    <property type="match status" value="1"/>
</dbReference>
<dbReference type="PANTHER" id="PTHR21666">
    <property type="entry name" value="PEPTIDASE-RELATED"/>
    <property type="match status" value="1"/>
</dbReference>
<accession>A0A810PSN3</accession>
<dbReference type="EMBL" id="AP023416">
    <property type="protein sequence ID" value="BCK79529.1"/>
    <property type="molecule type" value="Genomic_DNA"/>
</dbReference>
<evidence type="ECO:0000313" key="5">
    <source>
        <dbReference type="EMBL" id="BCK79529.1"/>
    </source>
</evidence>
<dbReference type="Pfam" id="PF01551">
    <property type="entry name" value="Peptidase_M23"/>
    <property type="match status" value="1"/>
</dbReference>
<evidence type="ECO:0000256" key="1">
    <source>
        <dbReference type="ARBA" id="ARBA00022729"/>
    </source>
</evidence>
<dbReference type="Gene3D" id="3.10.350.10">
    <property type="entry name" value="LysM domain"/>
    <property type="match status" value="1"/>
</dbReference>
<dbReference type="SUPFAM" id="SSF51261">
    <property type="entry name" value="Duplicated hybrid motif"/>
    <property type="match status" value="1"/>
</dbReference>
<dbReference type="InterPro" id="IPR050570">
    <property type="entry name" value="Cell_wall_metabolism_enzyme"/>
</dbReference>
<feature type="domain" description="LysM" evidence="4">
    <location>
        <begin position="289"/>
        <end position="333"/>
    </location>
</feature>
<dbReference type="RefSeq" id="WP_212821183.1">
    <property type="nucleotide sequence ID" value="NZ_AP023416.1"/>
</dbReference>
<dbReference type="AlphaFoldDB" id="A0A810PSN3"/>
<dbReference type="InterPro" id="IPR018392">
    <property type="entry name" value="LysM"/>
</dbReference>